<evidence type="ECO:0000313" key="2">
    <source>
        <dbReference type="Proteomes" id="UP000244496"/>
    </source>
</evidence>
<accession>A0A2S0UJL4</accession>
<dbReference type="KEGG" id="geh:HYN69_05305"/>
<sequence length="111" mass="12687">MHRLSPADELAEVRAEIARLKLREAQLRDRLMKSPFTTLIGRFHRVEITHGHNSVFDAALLPENIRNDPAYWRSRPQTIVRTMPLAPKLAPPRPGWPILRSPAFTPARAAH</sequence>
<keyword evidence="2" id="KW-1185">Reference proteome</keyword>
<dbReference type="AlphaFoldDB" id="A0A2S0UJL4"/>
<dbReference type="Proteomes" id="UP000244496">
    <property type="component" value="Chromosome"/>
</dbReference>
<gene>
    <name evidence="1" type="ORF">HYN69_05305</name>
</gene>
<dbReference type="EMBL" id="CP028918">
    <property type="protein sequence ID" value="AWB48009.1"/>
    <property type="molecule type" value="Genomic_DNA"/>
</dbReference>
<name>A0A2S0UJL4_9RHOB</name>
<reference evidence="1 2" key="1">
    <citation type="submission" date="2018-04" db="EMBL/GenBank/DDBJ databases">
        <title>Genome sequencing of Gemmobacter.</title>
        <authorList>
            <person name="Yi H."/>
            <person name="Baek M.-G."/>
        </authorList>
    </citation>
    <scope>NUCLEOTIDE SEQUENCE [LARGE SCALE GENOMIC DNA]</scope>
    <source>
        <strain evidence="1 2">HYN0069</strain>
    </source>
</reference>
<dbReference type="RefSeq" id="WP_108434833.1">
    <property type="nucleotide sequence ID" value="NZ_CP028918.1"/>
</dbReference>
<protein>
    <submittedName>
        <fullName evidence="1">Uncharacterized protein</fullName>
    </submittedName>
</protein>
<organism evidence="1 2">
    <name type="scientific">Paragemmobacter aquarius</name>
    <dbReference type="NCBI Taxonomy" id="2169400"/>
    <lineage>
        <taxon>Bacteria</taxon>
        <taxon>Pseudomonadati</taxon>
        <taxon>Pseudomonadota</taxon>
        <taxon>Alphaproteobacteria</taxon>
        <taxon>Rhodobacterales</taxon>
        <taxon>Paracoccaceae</taxon>
        <taxon>Paragemmobacter</taxon>
    </lineage>
</organism>
<dbReference type="OrthoDB" id="7689895at2"/>
<proteinExistence type="predicted"/>
<evidence type="ECO:0000313" key="1">
    <source>
        <dbReference type="EMBL" id="AWB48009.1"/>
    </source>
</evidence>